<dbReference type="Gene3D" id="1.20.1250.20">
    <property type="entry name" value="MFS general substrate transporter like domains"/>
    <property type="match status" value="1"/>
</dbReference>
<evidence type="ECO:0000256" key="4">
    <source>
        <dbReference type="ARBA" id="ARBA00022475"/>
    </source>
</evidence>
<sequence length="390" mass="39782">MIRRVRYALMFGGLANFLALYYVQPLLPGIAARFGVSPAESAAALSLTTITMALALLFIGPISDMTGRVAIMRASLLGSALLGTASAFAPTWHALLVLRGLEGIALAGLPAVALAYLREETPPQAHLRANATFVMGTAVGGAAGRLLPGPVHALWGWQGATLVVGGIMLVCAAGLWVLLPPSRGFTRSTPSLRGLARNTALTLRDPALVALCLVGAATMGAFVGLCNALTFRLEAAPYLLGGAGALVFLAYPVGVPAPIAAGRLALRRGRGVTVVLGVALLLAGTLLTAAPQLPVIVAGVAVLTFAFLGTHALVSGWVSDRAQRVGVGVGQATGLYLLAYYTGSSLFGALAAQRWESGGWSSVITVSAALAAGAGLLAVLARRFDAQARS</sequence>
<comment type="similarity">
    <text evidence="2">Belongs to the major facilitator superfamily.</text>
</comment>
<dbReference type="EMBL" id="JACHIN010000003">
    <property type="protein sequence ID" value="MBB5077312.1"/>
    <property type="molecule type" value="Genomic_DNA"/>
</dbReference>
<evidence type="ECO:0000256" key="7">
    <source>
        <dbReference type="ARBA" id="ARBA00023136"/>
    </source>
</evidence>
<evidence type="ECO:0000313" key="10">
    <source>
        <dbReference type="EMBL" id="MBB5077312.1"/>
    </source>
</evidence>
<keyword evidence="11" id="KW-1185">Reference proteome</keyword>
<evidence type="ECO:0000256" key="5">
    <source>
        <dbReference type="ARBA" id="ARBA00022692"/>
    </source>
</evidence>
<evidence type="ECO:0000256" key="1">
    <source>
        <dbReference type="ARBA" id="ARBA00004651"/>
    </source>
</evidence>
<evidence type="ECO:0000256" key="6">
    <source>
        <dbReference type="ARBA" id="ARBA00022989"/>
    </source>
</evidence>
<dbReference type="Proteomes" id="UP000568380">
    <property type="component" value="Unassembled WGS sequence"/>
</dbReference>
<feature type="transmembrane region" description="Helical" evidence="8">
    <location>
        <begin position="236"/>
        <end position="259"/>
    </location>
</feature>
<feature type="transmembrane region" description="Helical" evidence="8">
    <location>
        <begin position="359"/>
        <end position="381"/>
    </location>
</feature>
<feature type="transmembrane region" description="Helical" evidence="8">
    <location>
        <begin position="43"/>
        <end position="62"/>
    </location>
</feature>
<dbReference type="InterPro" id="IPR011701">
    <property type="entry name" value="MFS"/>
</dbReference>
<evidence type="ECO:0000256" key="3">
    <source>
        <dbReference type="ARBA" id="ARBA00022448"/>
    </source>
</evidence>
<feature type="transmembrane region" description="Helical" evidence="8">
    <location>
        <begin position="7"/>
        <end position="23"/>
    </location>
</feature>
<dbReference type="PANTHER" id="PTHR43271">
    <property type="entry name" value="BLL2771 PROTEIN"/>
    <property type="match status" value="1"/>
</dbReference>
<comment type="caution">
    <text evidence="10">The sequence shown here is derived from an EMBL/GenBank/DDBJ whole genome shotgun (WGS) entry which is preliminary data.</text>
</comment>
<evidence type="ECO:0000256" key="8">
    <source>
        <dbReference type="SAM" id="Phobius"/>
    </source>
</evidence>
<feature type="transmembrane region" description="Helical" evidence="8">
    <location>
        <begin position="207"/>
        <end position="230"/>
    </location>
</feature>
<organism evidence="10 11">
    <name type="scientific">Nonomuraea endophytica</name>
    <dbReference type="NCBI Taxonomy" id="714136"/>
    <lineage>
        <taxon>Bacteria</taxon>
        <taxon>Bacillati</taxon>
        <taxon>Actinomycetota</taxon>
        <taxon>Actinomycetes</taxon>
        <taxon>Streptosporangiales</taxon>
        <taxon>Streptosporangiaceae</taxon>
        <taxon>Nonomuraea</taxon>
    </lineage>
</organism>
<dbReference type="InterPro" id="IPR020846">
    <property type="entry name" value="MFS_dom"/>
</dbReference>
<feature type="transmembrane region" description="Helical" evidence="8">
    <location>
        <begin position="74"/>
        <end position="92"/>
    </location>
</feature>
<dbReference type="PANTHER" id="PTHR43271:SF1">
    <property type="entry name" value="INNER MEMBRANE TRANSPORT PROTEIN YNFM"/>
    <property type="match status" value="1"/>
</dbReference>
<dbReference type="GO" id="GO:0005886">
    <property type="term" value="C:plasma membrane"/>
    <property type="evidence" value="ECO:0007669"/>
    <property type="project" value="UniProtKB-SubCell"/>
</dbReference>
<name>A0A7W8A0K6_9ACTN</name>
<keyword evidence="4" id="KW-1003">Cell membrane</keyword>
<dbReference type="GO" id="GO:0022857">
    <property type="term" value="F:transmembrane transporter activity"/>
    <property type="evidence" value="ECO:0007669"/>
    <property type="project" value="InterPro"/>
</dbReference>
<feature type="transmembrane region" description="Helical" evidence="8">
    <location>
        <begin position="129"/>
        <end position="147"/>
    </location>
</feature>
<accession>A0A7W8A0K6</accession>
<evidence type="ECO:0000313" key="11">
    <source>
        <dbReference type="Proteomes" id="UP000568380"/>
    </source>
</evidence>
<keyword evidence="5 8" id="KW-0812">Transmembrane</keyword>
<protein>
    <submittedName>
        <fullName evidence="10">YNFM family putative membrane transporter</fullName>
    </submittedName>
</protein>
<feature type="transmembrane region" description="Helical" evidence="8">
    <location>
        <begin position="295"/>
        <end position="314"/>
    </location>
</feature>
<keyword evidence="7 8" id="KW-0472">Membrane</keyword>
<dbReference type="PROSITE" id="PS50850">
    <property type="entry name" value="MFS"/>
    <property type="match status" value="1"/>
</dbReference>
<evidence type="ECO:0000256" key="2">
    <source>
        <dbReference type="ARBA" id="ARBA00008335"/>
    </source>
</evidence>
<dbReference type="RefSeq" id="WP_184961028.1">
    <property type="nucleotide sequence ID" value="NZ_JACHIN010000003.1"/>
</dbReference>
<feature type="domain" description="Major facilitator superfamily (MFS) profile" evidence="9">
    <location>
        <begin position="5"/>
        <end position="385"/>
    </location>
</feature>
<reference evidence="10 11" key="1">
    <citation type="submission" date="2020-08" db="EMBL/GenBank/DDBJ databases">
        <title>Genomic Encyclopedia of Type Strains, Phase IV (KMG-IV): sequencing the most valuable type-strain genomes for metagenomic binning, comparative biology and taxonomic classification.</title>
        <authorList>
            <person name="Goeker M."/>
        </authorList>
    </citation>
    <scope>NUCLEOTIDE SEQUENCE [LARGE SCALE GENOMIC DNA]</scope>
    <source>
        <strain evidence="10 11">DSM 45385</strain>
    </source>
</reference>
<dbReference type="InterPro" id="IPR036259">
    <property type="entry name" value="MFS_trans_sf"/>
</dbReference>
<dbReference type="AlphaFoldDB" id="A0A7W8A0K6"/>
<dbReference type="CDD" id="cd17324">
    <property type="entry name" value="MFS_NepI_like"/>
    <property type="match status" value="1"/>
</dbReference>
<evidence type="ECO:0000259" key="9">
    <source>
        <dbReference type="PROSITE" id="PS50850"/>
    </source>
</evidence>
<dbReference type="Pfam" id="PF07690">
    <property type="entry name" value="MFS_1"/>
    <property type="match status" value="1"/>
</dbReference>
<gene>
    <name evidence="10" type="ORF">HNR40_002785</name>
</gene>
<comment type="subcellular location">
    <subcellularLocation>
        <location evidence="1">Cell membrane</location>
        <topology evidence="1">Multi-pass membrane protein</topology>
    </subcellularLocation>
</comment>
<dbReference type="SUPFAM" id="SSF103473">
    <property type="entry name" value="MFS general substrate transporter"/>
    <property type="match status" value="1"/>
</dbReference>
<proteinExistence type="inferred from homology"/>
<keyword evidence="3" id="KW-0813">Transport</keyword>
<feature type="transmembrane region" description="Helical" evidence="8">
    <location>
        <begin position="271"/>
        <end position="289"/>
    </location>
</feature>
<feature type="transmembrane region" description="Helical" evidence="8">
    <location>
        <begin position="159"/>
        <end position="179"/>
    </location>
</feature>
<feature type="transmembrane region" description="Helical" evidence="8">
    <location>
        <begin position="98"/>
        <end position="117"/>
    </location>
</feature>
<keyword evidence="6 8" id="KW-1133">Transmembrane helix</keyword>